<dbReference type="SUPFAM" id="SSF53335">
    <property type="entry name" value="S-adenosyl-L-methionine-dependent methyltransferases"/>
    <property type="match status" value="1"/>
</dbReference>
<gene>
    <name evidence="2" type="ORF">HRQ87_07805</name>
</gene>
<dbReference type="PANTHER" id="PTHR34203:SF15">
    <property type="entry name" value="SLL1173 PROTEIN"/>
    <property type="match status" value="1"/>
</dbReference>
<dbReference type="InterPro" id="IPR006342">
    <property type="entry name" value="FkbM_mtfrase"/>
</dbReference>
<protein>
    <submittedName>
        <fullName evidence="2">FkbM family methyltransferase</fullName>
    </submittedName>
</protein>
<keyword evidence="2" id="KW-0489">Methyltransferase</keyword>
<dbReference type="InterPro" id="IPR052514">
    <property type="entry name" value="SAM-dependent_MTase"/>
</dbReference>
<keyword evidence="3" id="KW-1185">Reference proteome</keyword>
<dbReference type="Proteomes" id="UP000777935">
    <property type="component" value="Unassembled WGS sequence"/>
</dbReference>
<feature type="domain" description="Methyltransferase FkbM" evidence="1">
    <location>
        <begin position="58"/>
        <end position="203"/>
    </location>
</feature>
<dbReference type="Gene3D" id="3.40.50.150">
    <property type="entry name" value="Vaccinia Virus protein VP39"/>
    <property type="match status" value="1"/>
</dbReference>
<accession>A0ABX2IP90</accession>
<dbReference type="RefSeq" id="WP_174136977.1">
    <property type="nucleotide sequence ID" value="NZ_JABUFE010000003.1"/>
</dbReference>
<dbReference type="Pfam" id="PF05050">
    <property type="entry name" value="Methyltransf_21"/>
    <property type="match status" value="1"/>
</dbReference>
<dbReference type="EMBL" id="JABUFE010000003">
    <property type="protein sequence ID" value="NSX54707.1"/>
    <property type="molecule type" value="Genomic_DNA"/>
</dbReference>
<proteinExistence type="predicted"/>
<dbReference type="PANTHER" id="PTHR34203">
    <property type="entry name" value="METHYLTRANSFERASE, FKBM FAMILY PROTEIN"/>
    <property type="match status" value="1"/>
</dbReference>
<keyword evidence="2" id="KW-0808">Transferase</keyword>
<comment type="caution">
    <text evidence="2">The sequence shown here is derived from an EMBL/GenBank/DDBJ whole genome shotgun (WGS) entry which is preliminary data.</text>
</comment>
<dbReference type="NCBIfam" id="TIGR01444">
    <property type="entry name" value="fkbM_fam"/>
    <property type="match status" value="1"/>
</dbReference>
<evidence type="ECO:0000259" key="1">
    <source>
        <dbReference type="Pfam" id="PF05050"/>
    </source>
</evidence>
<name>A0ABX2IP90_9RHOB</name>
<organism evidence="2 3">
    <name type="scientific">Parasulfitobacter algicola</name>
    <dbReference type="NCBI Taxonomy" id="2614809"/>
    <lineage>
        <taxon>Bacteria</taxon>
        <taxon>Pseudomonadati</taxon>
        <taxon>Pseudomonadota</taxon>
        <taxon>Alphaproteobacteria</taxon>
        <taxon>Rhodobacterales</taxon>
        <taxon>Roseobacteraceae</taxon>
        <taxon>Parasulfitobacter</taxon>
    </lineage>
</organism>
<dbReference type="InterPro" id="IPR029063">
    <property type="entry name" value="SAM-dependent_MTases_sf"/>
</dbReference>
<sequence>MASSLKKQYRKTTAFFLGHLPGKIGLKFRKIHRRHTPSASMADLQAALAASEGKLCIDLGANIGEISKIMAKQASTVYAFEPDPWTAEQLRKNLISINNVEVVEAAVGVEDSTISMYRHNDFESDQITSSQSTSTFADKTNIDLNNAIEVQQIDFVRFLADLNTDIGVIKMDIEGSEVAVLNALLEAPILNRIDYIFVETHEKRIPDLEIPIDKLFRKVRKLKRPIINLNWY</sequence>
<dbReference type="GO" id="GO:0032259">
    <property type="term" value="P:methylation"/>
    <property type="evidence" value="ECO:0007669"/>
    <property type="project" value="UniProtKB-KW"/>
</dbReference>
<evidence type="ECO:0000313" key="3">
    <source>
        <dbReference type="Proteomes" id="UP000777935"/>
    </source>
</evidence>
<reference evidence="2 3" key="1">
    <citation type="submission" date="2020-06" db="EMBL/GenBank/DDBJ databases">
        <title>Sulfitobacter algicola sp. nov., isolated from green algae.</title>
        <authorList>
            <person name="Wang C."/>
        </authorList>
    </citation>
    <scope>NUCLEOTIDE SEQUENCE [LARGE SCALE GENOMIC DNA]</scope>
    <source>
        <strain evidence="2 3">1151</strain>
    </source>
</reference>
<evidence type="ECO:0000313" key="2">
    <source>
        <dbReference type="EMBL" id="NSX54707.1"/>
    </source>
</evidence>
<dbReference type="GO" id="GO:0008168">
    <property type="term" value="F:methyltransferase activity"/>
    <property type="evidence" value="ECO:0007669"/>
    <property type="project" value="UniProtKB-KW"/>
</dbReference>